<dbReference type="EMBL" id="WWBZ02000022">
    <property type="protein sequence ID" value="KAF4307711.1"/>
    <property type="molecule type" value="Genomic_DNA"/>
</dbReference>
<feature type="transmembrane region" description="Helical" evidence="1">
    <location>
        <begin position="118"/>
        <end position="142"/>
    </location>
</feature>
<proteinExistence type="predicted"/>
<feature type="transmembrane region" description="Helical" evidence="1">
    <location>
        <begin position="30"/>
        <end position="48"/>
    </location>
</feature>
<dbReference type="PANTHER" id="PTHR42029:SF3">
    <property type="entry name" value="AN04G07800"/>
    <property type="match status" value="1"/>
</dbReference>
<dbReference type="OrthoDB" id="5420247at2759"/>
<protein>
    <submittedName>
        <fullName evidence="2">Uncharacterized protein</fullName>
    </submittedName>
</protein>
<feature type="transmembrane region" description="Helical" evidence="1">
    <location>
        <begin position="84"/>
        <end position="106"/>
    </location>
</feature>
<keyword evidence="1" id="KW-1133">Transmembrane helix</keyword>
<gene>
    <name evidence="2" type="ORF">GTA08_BOTSDO04463</name>
</gene>
<sequence length="346" mass="39918">MAPAISLVPRDGEELQIGRPTNPDGLVLEAWAQGFMVGALIVLASITIANMRKGVLLHKLILIELIFGLFHGTFIFVHEPYYGWYLSCTAIFLNASWSLHNVISWIKNKPFLSRKVSLVYITSVILAQGYWILEIYANFTFFNNINRIFLKTRPWEALFRDPWWIFTTMNLMWNIHNRYELSVWHIVRISPRFGVLLGSMLFSIVFIIVDILAVTRVFNAHALPDGINPFWKLAFVFKCLTDTIVLDDFKTALDRLSKARKRQLSSTPENLEAGRYDQFNGWNRAWGGDATKEGKARRTSSPVKKVEDVKFVDRDEEHDVVAPLSLEEALRHPRRLESVHSEQRLL</sequence>
<dbReference type="Proteomes" id="UP000572817">
    <property type="component" value="Unassembled WGS sequence"/>
</dbReference>
<evidence type="ECO:0000313" key="2">
    <source>
        <dbReference type="EMBL" id="KAF4307711.1"/>
    </source>
</evidence>
<comment type="caution">
    <text evidence="2">The sequence shown here is derived from an EMBL/GenBank/DDBJ whole genome shotgun (WGS) entry which is preliminary data.</text>
</comment>
<keyword evidence="1" id="KW-0812">Transmembrane</keyword>
<organism evidence="2 3">
    <name type="scientific">Botryosphaeria dothidea</name>
    <dbReference type="NCBI Taxonomy" id="55169"/>
    <lineage>
        <taxon>Eukaryota</taxon>
        <taxon>Fungi</taxon>
        <taxon>Dikarya</taxon>
        <taxon>Ascomycota</taxon>
        <taxon>Pezizomycotina</taxon>
        <taxon>Dothideomycetes</taxon>
        <taxon>Dothideomycetes incertae sedis</taxon>
        <taxon>Botryosphaeriales</taxon>
        <taxon>Botryosphaeriaceae</taxon>
        <taxon>Botryosphaeria</taxon>
    </lineage>
</organism>
<evidence type="ECO:0000313" key="3">
    <source>
        <dbReference type="Proteomes" id="UP000572817"/>
    </source>
</evidence>
<keyword evidence="3" id="KW-1185">Reference proteome</keyword>
<feature type="transmembrane region" description="Helical" evidence="1">
    <location>
        <begin position="193"/>
        <end position="214"/>
    </location>
</feature>
<evidence type="ECO:0000256" key="1">
    <source>
        <dbReference type="SAM" id="Phobius"/>
    </source>
</evidence>
<name>A0A8H4IUZ7_9PEZI</name>
<dbReference type="PANTHER" id="PTHR42029">
    <property type="entry name" value="AN04G07800"/>
    <property type="match status" value="1"/>
</dbReference>
<keyword evidence="1" id="KW-0472">Membrane</keyword>
<reference evidence="2" key="1">
    <citation type="submission" date="2020-04" db="EMBL/GenBank/DDBJ databases">
        <title>Genome Assembly and Annotation of Botryosphaeria dothidea sdau 11-99, a Latent Pathogen of Apple Fruit Ring Rot in China.</title>
        <authorList>
            <person name="Yu C."/>
            <person name="Diao Y."/>
            <person name="Lu Q."/>
            <person name="Zhao J."/>
            <person name="Cui S."/>
            <person name="Peng C."/>
            <person name="He B."/>
            <person name="Liu H."/>
        </authorList>
    </citation>
    <scope>NUCLEOTIDE SEQUENCE [LARGE SCALE GENOMIC DNA]</scope>
    <source>
        <strain evidence="2">Sdau11-99</strain>
    </source>
</reference>
<feature type="transmembrane region" description="Helical" evidence="1">
    <location>
        <begin position="60"/>
        <end position="78"/>
    </location>
</feature>
<accession>A0A8H4IUZ7</accession>
<dbReference type="AlphaFoldDB" id="A0A8H4IUZ7"/>